<feature type="non-terminal residue" evidence="2">
    <location>
        <position position="64"/>
    </location>
</feature>
<evidence type="ECO:0000256" key="1">
    <source>
        <dbReference type="SAM" id="MobiDB-lite"/>
    </source>
</evidence>
<comment type="caution">
    <text evidence="2">The sequence shown here is derived from an EMBL/GenBank/DDBJ whole genome shotgun (WGS) entry which is preliminary data.</text>
</comment>
<dbReference type="EMBL" id="JAYMGO010000014">
    <property type="protein sequence ID" value="KAL1262299.1"/>
    <property type="molecule type" value="Genomic_DNA"/>
</dbReference>
<feature type="compositionally biased region" description="Basic and acidic residues" evidence="1">
    <location>
        <begin position="22"/>
        <end position="35"/>
    </location>
</feature>
<accession>A0ABR3ME55</accession>
<name>A0ABR3ME55_9TELE</name>
<protein>
    <submittedName>
        <fullName evidence="2">Uncharacterized protein</fullName>
    </submittedName>
</protein>
<sequence>MSPTVSAVYQSDSQRQRKCKKRSDESTEPDQHLPGRDLFSSSVFVLVIDRLVAELDRRFSSYDT</sequence>
<evidence type="ECO:0000313" key="2">
    <source>
        <dbReference type="EMBL" id="KAL1262299.1"/>
    </source>
</evidence>
<reference evidence="2 3" key="1">
    <citation type="submission" date="2023-09" db="EMBL/GenBank/DDBJ databases">
        <authorList>
            <person name="Wang M."/>
        </authorList>
    </citation>
    <scope>NUCLEOTIDE SEQUENCE [LARGE SCALE GENOMIC DNA]</scope>
    <source>
        <strain evidence="2">GT-2023</strain>
        <tissue evidence="2">Liver</tissue>
    </source>
</reference>
<evidence type="ECO:0000313" key="3">
    <source>
        <dbReference type="Proteomes" id="UP001558613"/>
    </source>
</evidence>
<keyword evidence="3" id="KW-1185">Reference proteome</keyword>
<feature type="region of interest" description="Disordered" evidence="1">
    <location>
        <begin position="1"/>
        <end position="35"/>
    </location>
</feature>
<organism evidence="2 3">
    <name type="scientific">Cirrhinus molitorella</name>
    <name type="common">mud carp</name>
    <dbReference type="NCBI Taxonomy" id="172907"/>
    <lineage>
        <taxon>Eukaryota</taxon>
        <taxon>Metazoa</taxon>
        <taxon>Chordata</taxon>
        <taxon>Craniata</taxon>
        <taxon>Vertebrata</taxon>
        <taxon>Euteleostomi</taxon>
        <taxon>Actinopterygii</taxon>
        <taxon>Neopterygii</taxon>
        <taxon>Teleostei</taxon>
        <taxon>Ostariophysi</taxon>
        <taxon>Cypriniformes</taxon>
        <taxon>Cyprinidae</taxon>
        <taxon>Labeoninae</taxon>
        <taxon>Labeonini</taxon>
        <taxon>Cirrhinus</taxon>
    </lineage>
</organism>
<dbReference type="Proteomes" id="UP001558613">
    <property type="component" value="Unassembled WGS sequence"/>
</dbReference>
<proteinExistence type="predicted"/>
<feature type="compositionally biased region" description="Polar residues" evidence="1">
    <location>
        <begin position="1"/>
        <end position="13"/>
    </location>
</feature>
<gene>
    <name evidence="2" type="ORF">QQF64_007564</name>
</gene>